<dbReference type="GO" id="GO:0051117">
    <property type="term" value="F:ATPase binding"/>
    <property type="evidence" value="ECO:0007669"/>
    <property type="project" value="TreeGrafter"/>
</dbReference>
<dbReference type="GO" id="GO:0004176">
    <property type="term" value="F:ATP-dependent peptidase activity"/>
    <property type="evidence" value="ECO:0007669"/>
    <property type="project" value="InterPro"/>
</dbReference>
<dbReference type="CDD" id="cd07016">
    <property type="entry name" value="S14_ClpP_1"/>
    <property type="match status" value="1"/>
</dbReference>
<dbReference type="NCBIfam" id="NF045542">
    <property type="entry name" value="Clp_rel_HeadMat"/>
    <property type="match status" value="1"/>
</dbReference>
<sequence>MKEVRTIKKIQVKGTIVSNDMKWIYEWFDMEATSPRDVMEVLDEANGEEVEVEINSGGGDVFAGSEIYTALKDYQGTIVTKVVGIAASAASVIAMAGDRVLISPTAQIMIHNVWSMARGDYRAMQHEADVLKNYNVTIANAYKLKSGMDEKEILKMMDDETWLNAQQAKEKGFVDEILFDEGNQLVASASYGFVLPPEVVNKVRNYIKPQQQDPVNQNQEPDDDHKQAELYQARLNFLKLKGGVSHEVD</sequence>
<comment type="similarity">
    <text evidence="1 7">Belongs to the peptidase S14 family.</text>
</comment>
<dbReference type="Proteomes" id="UP000294650">
    <property type="component" value="Unassembled WGS sequence"/>
</dbReference>
<keyword evidence="2" id="KW-0963">Cytoplasm</keyword>
<evidence type="ECO:0000256" key="4">
    <source>
        <dbReference type="ARBA" id="ARBA00022801"/>
    </source>
</evidence>
<feature type="active site" evidence="6">
    <location>
        <position position="88"/>
    </location>
</feature>
<organism evidence="8 9">
    <name type="scientific">Melghiribacillus thermohalophilus</name>
    <dbReference type="NCBI Taxonomy" id="1324956"/>
    <lineage>
        <taxon>Bacteria</taxon>
        <taxon>Bacillati</taxon>
        <taxon>Bacillota</taxon>
        <taxon>Bacilli</taxon>
        <taxon>Bacillales</taxon>
        <taxon>Bacillaceae</taxon>
        <taxon>Melghiribacillus</taxon>
    </lineage>
</organism>
<dbReference type="PANTHER" id="PTHR10381">
    <property type="entry name" value="ATP-DEPENDENT CLP PROTEASE PROTEOLYTIC SUBUNIT"/>
    <property type="match status" value="1"/>
</dbReference>
<protein>
    <recommendedName>
        <fullName evidence="7">ATP-dependent Clp protease proteolytic subunit</fullName>
    </recommendedName>
</protein>
<dbReference type="PANTHER" id="PTHR10381:SF70">
    <property type="entry name" value="ATP-DEPENDENT CLP PROTEASE PROTEOLYTIC SUBUNIT"/>
    <property type="match status" value="1"/>
</dbReference>
<dbReference type="SUPFAM" id="SSF52096">
    <property type="entry name" value="ClpP/crotonase"/>
    <property type="match status" value="1"/>
</dbReference>
<dbReference type="InterPro" id="IPR001907">
    <property type="entry name" value="ClpP"/>
</dbReference>
<dbReference type="InterPro" id="IPR018215">
    <property type="entry name" value="ClpP_Ser_AS"/>
</dbReference>
<keyword evidence="9" id="KW-1185">Reference proteome</keyword>
<evidence type="ECO:0000256" key="2">
    <source>
        <dbReference type="ARBA" id="ARBA00022490"/>
    </source>
</evidence>
<dbReference type="GO" id="GO:0006515">
    <property type="term" value="P:protein quality control for misfolded or incompletely synthesized proteins"/>
    <property type="evidence" value="ECO:0007669"/>
    <property type="project" value="TreeGrafter"/>
</dbReference>
<dbReference type="GO" id="GO:0009368">
    <property type="term" value="C:endopeptidase Clp complex"/>
    <property type="evidence" value="ECO:0007669"/>
    <property type="project" value="TreeGrafter"/>
</dbReference>
<accession>A0A4R3N395</accession>
<evidence type="ECO:0000313" key="9">
    <source>
        <dbReference type="Proteomes" id="UP000294650"/>
    </source>
</evidence>
<keyword evidence="4" id="KW-0378">Hydrolase</keyword>
<dbReference type="InterPro" id="IPR023562">
    <property type="entry name" value="ClpP/TepA"/>
</dbReference>
<reference evidence="8 9" key="1">
    <citation type="submission" date="2019-03" db="EMBL/GenBank/DDBJ databases">
        <title>Genomic Encyclopedia of Type Strains, Phase IV (KMG-IV): sequencing the most valuable type-strain genomes for metagenomic binning, comparative biology and taxonomic classification.</title>
        <authorList>
            <person name="Goeker M."/>
        </authorList>
    </citation>
    <scope>NUCLEOTIDE SEQUENCE [LARGE SCALE GENOMIC DNA]</scope>
    <source>
        <strain evidence="8 9">DSM 25894</strain>
    </source>
</reference>
<dbReference type="PRINTS" id="PR00127">
    <property type="entry name" value="CLPPROTEASEP"/>
</dbReference>
<dbReference type="Gene3D" id="3.90.226.10">
    <property type="entry name" value="2-enoyl-CoA Hydratase, Chain A, domain 1"/>
    <property type="match status" value="1"/>
</dbReference>
<comment type="caution">
    <text evidence="8">The sequence shown here is derived from an EMBL/GenBank/DDBJ whole genome shotgun (WGS) entry which is preliminary data.</text>
</comment>
<dbReference type="PROSITE" id="PS00381">
    <property type="entry name" value="CLP_PROTEASE_SER"/>
    <property type="match status" value="1"/>
</dbReference>
<gene>
    <name evidence="8" type="ORF">EDD68_10799</name>
</gene>
<comment type="catalytic activity">
    <reaction evidence="6">
        <text>Hydrolysis of proteins to small peptides in the presence of ATP and magnesium. alpha-casein is the usual test substrate. In the absence of ATP, only oligopeptides shorter than five residues are hydrolyzed (such as succinyl-Leu-Tyr-|-NHMec, and Leu-Tyr-Leu-|-Tyr-Trp, in which cleavage of the -Tyr-|-Leu- and -Tyr-|-Trp bonds also occurs).</text>
        <dbReference type="EC" id="3.4.21.92"/>
    </reaction>
</comment>
<dbReference type="GO" id="GO:0004252">
    <property type="term" value="F:serine-type endopeptidase activity"/>
    <property type="evidence" value="ECO:0007669"/>
    <property type="project" value="InterPro"/>
</dbReference>
<keyword evidence="5" id="KW-0720">Serine protease</keyword>
<dbReference type="InterPro" id="IPR029045">
    <property type="entry name" value="ClpP/crotonase-like_dom_sf"/>
</dbReference>
<proteinExistence type="inferred from homology"/>
<dbReference type="Pfam" id="PF00574">
    <property type="entry name" value="CLP_protease"/>
    <property type="match status" value="1"/>
</dbReference>
<dbReference type="EMBL" id="SMAN01000007">
    <property type="protein sequence ID" value="TCT23385.1"/>
    <property type="molecule type" value="Genomic_DNA"/>
</dbReference>
<dbReference type="AlphaFoldDB" id="A0A4R3N395"/>
<evidence type="ECO:0000256" key="6">
    <source>
        <dbReference type="PROSITE-ProRule" id="PRU10085"/>
    </source>
</evidence>
<evidence type="ECO:0000256" key="1">
    <source>
        <dbReference type="ARBA" id="ARBA00007039"/>
    </source>
</evidence>
<keyword evidence="3 8" id="KW-0645">Protease</keyword>
<evidence type="ECO:0000256" key="7">
    <source>
        <dbReference type="RuleBase" id="RU003567"/>
    </source>
</evidence>
<evidence type="ECO:0000256" key="5">
    <source>
        <dbReference type="ARBA" id="ARBA00022825"/>
    </source>
</evidence>
<evidence type="ECO:0000256" key="3">
    <source>
        <dbReference type="ARBA" id="ARBA00022670"/>
    </source>
</evidence>
<name>A0A4R3N395_9BACI</name>
<evidence type="ECO:0000313" key="8">
    <source>
        <dbReference type="EMBL" id="TCT23385.1"/>
    </source>
</evidence>